<keyword evidence="1" id="KW-0732">Signal</keyword>
<dbReference type="OrthoDB" id="6313323at2"/>
<dbReference type="Proteomes" id="UP000016505">
    <property type="component" value="Chromosome I"/>
</dbReference>
<reference evidence="2 3" key="1">
    <citation type="journal article" date="2012" name="J. Bacteriol.">
        <title>Genome sequences of type strains of seven species of the marine bacterium Pseudoalteromonas.</title>
        <authorList>
            <person name="Xie B.B."/>
            <person name="Shu Y.L."/>
            <person name="Qin Q.L."/>
            <person name="Rong J.C."/>
            <person name="Zhang X.Y."/>
            <person name="Chen X.L."/>
            <person name="Shi M."/>
            <person name="He H.L."/>
            <person name="Zhou B.C."/>
            <person name="Zhang Y.Z."/>
        </authorList>
    </citation>
    <scope>NUCLEOTIDE SEQUENCE [LARGE SCALE GENOMIC DNA]</scope>
    <source>
        <strain evidence="2 3">A 37-1-2</strain>
    </source>
</reference>
<accession>A0A290S147</accession>
<proteinExistence type="predicted"/>
<evidence type="ECO:0000313" key="2">
    <source>
        <dbReference type="EMBL" id="ATC85832.1"/>
    </source>
</evidence>
<organism evidence="2 3">
    <name type="scientific">Pseudoalteromonas arctica A 37-1-2</name>
    <dbReference type="NCBI Taxonomy" id="1117313"/>
    <lineage>
        <taxon>Bacteria</taxon>
        <taxon>Pseudomonadati</taxon>
        <taxon>Pseudomonadota</taxon>
        <taxon>Gammaproteobacteria</taxon>
        <taxon>Alteromonadales</taxon>
        <taxon>Pseudoalteromonadaceae</taxon>
        <taxon>Pseudoalteromonas</taxon>
    </lineage>
</organism>
<evidence type="ECO:0008006" key="4">
    <source>
        <dbReference type="Google" id="ProtNLM"/>
    </source>
</evidence>
<feature type="chain" id="PRO_5012968041" description="Spore coat protein U domain-containing protein" evidence="1">
    <location>
        <begin position="25"/>
        <end position="283"/>
    </location>
</feature>
<evidence type="ECO:0000313" key="3">
    <source>
        <dbReference type="Proteomes" id="UP000016505"/>
    </source>
</evidence>
<feature type="signal peptide" evidence="1">
    <location>
        <begin position="1"/>
        <end position="24"/>
    </location>
</feature>
<dbReference type="RefSeq" id="WP_010553853.1">
    <property type="nucleotide sequence ID" value="NZ_CP011025.1"/>
</dbReference>
<dbReference type="KEGG" id="part:PARC_a1188"/>
<sequence length="283" mass="31988">MYNKKVSLLLGGLALFIFTPLIHAQCAARFDKVEHIYDDFESYHALQQVDSKKELRISVINDESCQLQLVITSENQAQLKGQFQSVPYQMQSIQSQLVSTSTLKLSFTNSSTILSLLIPSGTPIKAGVYTDRLQMKLYDQGSKLLDEREYSIQENIVPRTSLSVLGYNTFSNTINLGELIPGKEYTMLPSLQVVTNSDIQLSVSSDNNGKLIHSLYRDKYAINYSLDLAGSWLELNNVSQHKFSYSGQTVYLLPLKIQLNDFERQAAGEYSDIIRFQISPLNY</sequence>
<dbReference type="EMBL" id="CP011025">
    <property type="protein sequence ID" value="ATC85832.1"/>
    <property type="molecule type" value="Genomic_DNA"/>
</dbReference>
<evidence type="ECO:0000256" key="1">
    <source>
        <dbReference type="SAM" id="SignalP"/>
    </source>
</evidence>
<protein>
    <recommendedName>
        <fullName evidence="4">Spore coat protein U domain-containing protein</fullName>
    </recommendedName>
</protein>
<gene>
    <name evidence="2" type="ORF">PARC_a1188</name>
</gene>
<name>A0A290S147_9GAMM</name>
<dbReference type="AlphaFoldDB" id="A0A290S147"/>